<organism evidence="1 2">
    <name type="scientific">Muricoprocola aceti</name>
    <dbReference type="NCBI Taxonomy" id="2981772"/>
    <lineage>
        <taxon>Bacteria</taxon>
        <taxon>Bacillati</taxon>
        <taxon>Bacillota</taxon>
        <taxon>Clostridia</taxon>
        <taxon>Lachnospirales</taxon>
        <taxon>Lachnospiraceae</taxon>
        <taxon>Muricoprocola</taxon>
    </lineage>
</organism>
<evidence type="ECO:0008006" key="3">
    <source>
        <dbReference type="Google" id="ProtNLM"/>
    </source>
</evidence>
<keyword evidence="2" id="KW-1185">Reference proteome</keyword>
<sequence length="64" mass="6625">MTGVGDDAVWKNGMGMFTAVTENSKNTEIIFFQMSISEIDHGSAVIGMNVSVSGGTTDGTGLPL</sequence>
<evidence type="ECO:0000313" key="1">
    <source>
        <dbReference type="EMBL" id="MCU6724514.1"/>
    </source>
</evidence>
<protein>
    <recommendedName>
        <fullName evidence="3">Dirigent protein</fullName>
    </recommendedName>
</protein>
<accession>A0ABT2SJ46</accession>
<reference evidence="1 2" key="1">
    <citation type="journal article" date="2021" name="ISME Commun">
        <title>Automated analysis of genomic sequences facilitates high-throughput and comprehensive description of bacteria.</title>
        <authorList>
            <person name="Hitch T.C.A."/>
        </authorList>
    </citation>
    <scope>NUCLEOTIDE SEQUENCE [LARGE SCALE GENOMIC DNA]</scope>
    <source>
        <strain evidence="1 2">Sanger_29</strain>
    </source>
</reference>
<comment type="caution">
    <text evidence="1">The sequence shown here is derived from an EMBL/GenBank/DDBJ whole genome shotgun (WGS) entry which is preliminary data.</text>
</comment>
<gene>
    <name evidence="1" type="ORF">OCV47_03915</name>
</gene>
<proteinExistence type="predicted"/>
<dbReference type="Proteomes" id="UP001652338">
    <property type="component" value="Unassembled WGS sequence"/>
</dbReference>
<name>A0ABT2SJ46_9FIRM</name>
<dbReference type="EMBL" id="JAOQKE010000003">
    <property type="protein sequence ID" value="MCU6724514.1"/>
    <property type="molecule type" value="Genomic_DNA"/>
</dbReference>
<evidence type="ECO:0000313" key="2">
    <source>
        <dbReference type="Proteomes" id="UP001652338"/>
    </source>
</evidence>